<gene>
    <name evidence="4" type="primary">Atg6</name>
    <name evidence="4" type="ORF">SNAT2548_LOCUS23463</name>
</gene>
<name>A0A812RCQ5_9DINO</name>
<keyword evidence="2" id="KW-0175">Coiled coil</keyword>
<feature type="domain" description="Atg6 BARA" evidence="3">
    <location>
        <begin position="78"/>
        <end position="249"/>
    </location>
</feature>
<dbReference type="Pfam" id="PF04111">
    <property type="entry name" value="APG6"/>
    <property type="match status" value="1"/>
</dbReference>
<accession>A0A812RCQ5</accession>
<dbReference type="InterPro" id="IPR007243">
    <property type="entry name" value="Atg6/Beclin"/>
</dbReference>
<dbReference type="GO" id="GO:0043548">
    <property type="term" value="F:phosphatidylinositol 3-kinase binding"/>
    <property type="evidence" value="ECO:0007669"/>
    <property type="project" value="TreeGrafter"/>
</dbReference>
<keyword evidence="5" id="KW-1185">Reference proteome</keyword>
<evidence type="ECO:0000313" key="5">
    <source>
        <dbReference type="Proteomes" id="UP000604046"/>
    </source>
</evidence>
<organism evidence="4 5">
    <name type="scientific">Symbiodinium natans</name>
    <dbReference type="NCBI Taxonomy" id="878477"/>
    <lineage>
        <taxon>Eukaryota</taxon>
        <taxon>Sar</taxon>
        <taxon>Alveolata</taxon>
        <taxon>Dinophyceae</taxon>
        <taxon>Suessiales</taxon>
        <taxon>Symbiodiniaceae</taxon>
        <taxon>Symbiodinium</taxon>
    </lineage>
</organism>
<dbReference type="OrthoDB" id="20368at2759"/>
<evidence type="ECO:0000313" key="4">
    <source>
        <dbReference type="EMBL" id="CAE7431680.1"/>
    </source>
</evidence>
<evidence type="ECO:0000256" key="2">
    <source>
        <dbReference type="SAM" id="Coils"/>
    </source>
</evidence>
<sequence length="264" mass="29846">MERQEEGLLSELEAFKKEEAELMAELERQRQLEEQLQKEEDDFWIKVAECQLDIEETEEERAATSAAIRYASAELTRLRKTNVLNEMFHISQDGPFGTINGFRMGRLPEQPVPWEEVNAAWGQACLLLDALVKKAKLPTAQSQYRLVPRGSHSTIKVGGKDFELYGCDGGLSSFWAASQFGSAMHAFLCFMQEVVSFLQRSAPLQLPFKIERDKVGGCSVKGSQFDQERWTKALKFLLMDLKYLIAVIESRDFAASRSSSTATS</sequence>
<dbReference type="GO" id="GO:0034271">
    <property type="term" value="C:phosphatidylinositol 3-kinase complex, class III, type I"/>
    <property type="evidence" value="ECO:0007669"/>
    <property type="project" value="TreeGrafter"/>
</dbReference>
<protein>
    <submittedName>
        <fullName evidence="4">Atg6 protein</fullName>
    </submittedName>
</protein>
<dbReference type="InterPro" id="IPR040455">
    <property type="entry name" value="Atg6_BARA"/>
</dbReference>
<dbReference type="InterPro" id="IPR038274">
    <property type="entry name" value="Atg6/Beclin_C_sf"/>
</dbReference>
<comment type="similarity">
    <text evidence="1">Belongs to the beclin family.</text>
</comment>
<dbReference type="GO" id="GO:0000423">
    <property type="term" value="P:mitophagy"/>
    <property type="evidence" value="ECO:0007669"/>
    <property type="project" value="TreeGrafter"/>
</dbReference>
<dbReference type="AlphaFoldDB" id="A0A812RCQ5"/>
<feature type="coiled-coil region" evidence="2">
    <location>
        <begin position="5"/>
        <end position="67"/>
    </location>
</feature>
<dbReference type="PANTHER" id="PTHR12768:SF4">
    <property type="entry name" value="BECLIN-1"/>
    <property type="match status" value="1"/>
</dbReference>
<evidence type="ECO:0000259" key="3">
    <source>
        <dbReference type="Pfam" id="PF04111"/>
    </source>
</evidence>
<dbReference type="PANTHER" id="PTHR12768">
    <property type="entry name" value="BECLIN 1"/>
    <property type="match status" value="1"/>
</dbReference>
<dbReference type="EMBL" id="CAJNDS010002324">
    <property type="protein sequence ID" value="CAE7431680.1"/>
    <property type="molecule type" value="Genomic_DNA"/>
</dbReference>
<proteinExistence type="inferred from homology"/>
<dbReference type="GO" id="GO:0030674">
    <property type="term" value="F:protein-macromolecule adaptor activity"/>
    <property type="evidence" value="ECO:0007669"/>
    <property type="project" value="TreeGrafter"/>
</dbReference>
<dbReference type="GO" id="GO:0006995">
    <property type="term" value="P:cellular response to nitrogen starvation"/>
    <property type="evidence" value="ECO:0007669"/>
    <property type="project" value="TreeGrafter"/>
</dbReference>
<reference evidence="4" key="1">
    <citation type="submission" date="2021-02" db="EMBL/GenBank/DDBJ databases">
        <authorList>
            <person name="Dougan E. K."/>
            <person name="Rhodes N."/>
            <person name="Thang M."/>
            <person name="Chan C."/>
        </authorList>
    </citation>
    <scope>NUCLEOTIDE SEQUENCE</scope>
</reference>
<evidence type="ECO:0000256" key="1">
    <source>
        <dbReference type="ARBA" id="ARBA00005965"/>
    </source>
</evidence>
<dbReference type="Proteomes" id="UP000604046">
    <property type="component" value="Unassembled WGS sequence"/>
</dbReference>
<dbReference type="GO" id="GO:0034272">
    <property type="term" value="C:phosphatidylinositol 3-kinase complex, class III, type II"/>
    <property type="evidence" value="ECO:0007669"/>
    <property type="project" value="TreeGrafter"/>
</dbReference>
<dbReference type="GO" id="GO:0045324">
    <property type="term" value="P:late endosome to vacuole transport"/>
    <property type="evidence" value="ECO:0007669"/>
    <property type="project" value="TreeGrafter"/>
</dbReference>
<dbReference type="GO" id="GO:0000045">
    <property type="term" value="P:autophagosome assembly"/>
    <property type="evidence" value="ECO:0007669"/>
    <property type="project" value="TreeGrafter"/>
</dbReference>
<dbReference type="Gene3D" id="1.10.418.40">
    <property type="entry name" value="Autophagy protein 6/Beclin 1"/>
    <property type="match status" value="1"/>
</dbReference>
<dbReference type="GO" id="GO:0000407">
    <property type="term" value="C:phagophore assembly site"/>
    <property type="evidence" value="ECO:0007669"/>
    <property type="project" value="TreeGrafter"/>
</dbReference>
<comment type="caution">
    <text evidence="4">The sequence shown here is derived from an EMBL/GenBank/DDBJ whole genome shotgun (WGS) entry which is preliminary data.</text>
</comment>